<dbReference type="EMBL" id="QUMS01000003">
    <property type="protein sequence ID" value="REG07197.1"/>
    <property type="molecule type" value="Genomic_DNA"/>
</dbReference>
<evidence type="ECO:0000259" key="1">
    <source>
        <dbReference type="Pfam" id="PF04296"/>
    </source>
</evidence>
<dbReference type="PANTHER" id="PTHR34215">
    <property type="entry name" value="BLL0784 PROTEIN"/>
    <property type="match status" value="1"/>
</dbReference>
<reference evidence="2 3" key="1">
    <citation type="submission" date="2018-08" db="EMBL/GenBank/DDBJ databases">
        <title>Genomic Encyclopedia of Type Strains, Phase IV (KMG-IV): sequencing the most valuable type-strain genomes for metagenomic binning, comparative biology and taxonomic classification.</title>
        <authorList>
            <person name="Goeker M."/>
        </authorList>
    </citation>
    <scope>NUCLEOTIDE SEQUENCE [LARGE SCALE GENOMIC DNA]</scope>
    <source>
        <strain evidence="2 3">DSM 23923</strain>
    </source>
</reference>
<evidence type="ECO:0000313" key="2">
    <source>
        <dbReference type="EMBL" id="REG07197.1"/>
    </source>
</evidence>
<dbReference type="InterPro" id="IPR035931">
    <property type="entry name" value="YlxR-like_sf"/>
</dbReference>
<dbReference type="Gene3D" id="3.30.1230.10">
    <property type="entry name" value="YlxR-like"/>
    <property type="match status" value="1"/>
</dbReference>
<dbReference type="Pfam" id="PF04296">
    <property type="entry name" value="YlxR"/>
    <property type="match status" value="1"/>
</dbReference>
<dbReference type="SUPFAM" id="SSF64376">
    <property type="entry name" value="YlxR-like"/>
    <property type="match status" value="1"/>
</dbReference>
<dbReference type="InterPro" id="IPR037465">
    <property type="entry name" value="YlxR"/>
</dbReference>
<name>A0A3E0A8H3_9CHLR</name>
<feature type="domain" description="YlxR" evidence="1">
    <location>
        <begin position="14"/>
        <end position="85"/>
    </location>
</feature>
<organism evidence="2 3">
    <name type="scientific">Pelolinea submarina</name>
    <dbReference type="NCBI Taxonomy" id="913107"/>
    <lineage>
        <taxon>Bacteria</taxon>
        <taxon>Bacillati</taxon>
        <taxon>Chloroflexota</taxon>
        <taxon>Anaerolineae</taxon>
        <taxon>Anaerolineales</taxon>
        <taxon>Anaerolineaceae</taxon>
        <taxon>Pelolinea</taxon>
    </lineage>
</organism>
<dbReference type="PANTHER" id="PTHR34215:SF1">
    <property type="entry name" value="YLXR DOMAIN-CONTAINING PROTEIN"/>
    <property type="match status" value="1"/>
</dbReference>
<sequence length="95" mass="10774">MNKQKSRVKHIPQRTCVGCRETLSKRGLMRIVCTPDGVRYDATGKAEGRGAYLHDKKSCWERALRGSLAHALKTELTQADRDYIAQIISELKDDE</sequence>
<dbReference type="Proteomes" id="UP000256388">
    <property type="component" value="Unassembled WGS sequence"/>
</dbReference>
<proteinExistence type="predicted"/>
<evidence type="ECO:0000313" key="3">
    <source>
        <dbReference type="Proteomes" id="UP000256388"/>
    </source>
</evidence>
<dbReference type="AlphaFoldDB" id="A0A3E0A8H3"/>
<dbReference type="InterPro" id="IPR007393">
    <property type="entry name" value="YlxR_dom"/>
</dbReference>
<comment type="caution">
    <text evidence="2">The sequence shown here is derived from an EMBL/GenBank/DDBJ whole genome shotgun (WGS) entry which is preliminary data.</text>
</comment>
<protein>
    <recommendedName>
        <fullName evidence="1">YlxR domain-containing protein</fullName>
    </recommendedName>
</protein>
<gene>
    <name evidence="2" type="ORF">DFR64_2401</name>
</gene>
<accession>A0A3E0A8H3</accession>
<keyword evidence="3" id="KW-1185">Reference proteome</keyword>